<dbReference type="Gene3D" id="1.10.10.520">
    <property type="entry name" value="Ubiquitin activating enzymes (Uba3). Chain: B, domain 2"/>
    <property type="match status" value="1"/>
</dbReference>
<evidence type="ECO:0000256" key="5">
    <source>
        <dbReference type="ARBA" id="ARBA00022786"/>
    </source>
</evidence>
<feature type="binding site" evidence="11">
    <location>
        <position position="52"/>
    </location>
    <ligand>
        <name>ATP</name>
        <dbReference type="ChEBI" id="CHEBI:30616"/>
    </ligand>
</feature>
<dbReference type="Pfam" id="PF10585">
    <property type="entry name" value="UBA_E1_SCCH"/>
    <property type="match status" value="1"/>
</dbReference>
<dbReference type="PIRSF" id="PIRSF039133">
    <property type="entry name" value="SUMO_E1B"/>
    <property type="match status" value="1"/>
</dbReference>
<name>A0A0F7SG24_PHARH</name>
<comment type="similarity">
    <text evidence="2 9">Belongs to the ubiquitin-activating E1 family.</text>
</comment>
<keyword evidence="5 9" id="KW-0833">Ubl conjugation pathway</keyword>
<feature type="binding site" evidence="11">
    <location>
        <position position="76"/>
    </location>
    <ligand>
        <name>ATP</name>
        <dbReference type="ChEBI" id="CHEBI:30616"/>
    </ligand>
</feature>
<dbReference type="PANTHER" id="PTHR10953">
    <property type="entry name" value="UBIQUITIN-ACTIVATING ENZYME E1"/>
    <property type="match status" value="1"/>
</dbReference>
<evidence type="ECO:0000256" key="3">
    <source>
        <dbReference type="ARBA" id="ARBA00022723"/>
    </source>
</evidence>
<evidence type="ECO:0000259" key="15">
    <source>
        <dbReference type="Pfam" id="PF10585"/>
    </source>
</evidence>
<accession>A0A0F7SG24</accession>
<sequence>MSRHSDTISLLGKDTFELVQNTPILVVGAGGIGSELLKNLVLVGFSRITIVDLDTIDLSNLNRQFLFRKPDISKPKALVAASTAKQFNPNVDIEAHHANIKEQRFDALWFKRFGIVFGALDNMDARRHVNKMCISAGVPLLESGTAGYAGQVTPIIHGLTECFDCQTKETPKTFPVCTIRSTPSTPIHCIVWAKSYLFVQLFGEDDEAGETSELDKAQAEGENAAEIENLRKEANAFRAVRKRMIEPDGPKHVFEKVFKADIERLLSMSEMWKVPGRVKPTALDYDSILDETFKLSTVQKANSAPSDSSSSTTVTSKKNATVLKDQKQLSLKDTVLLFKESCEQLAARIAKDPSTPLTFDKDDQDTMDFVAATANLRATAYSIETLTKFKIKEMAGNIIPAIATTNAITAGLLCFQAIKILTNKYQELANVFLTSRPAQPIIRMRPQKPNPQCGVCRDVYIPIACDPSRLTLGQILNEIVKSPSTKTTGLGWGEDAKLSVFEAGRLLAEPDWDDDPDWMDNGNKTLKELGVEVGMWLTVVDEEDEEDKHDNVVFAICSLSDSTATEPYILTYPLPDVPTRPQPISAPVSVSDPETSEQLVQIIHHKRPLEDDDDDVELIEGESRAKKRKVEGGEDVLELVDDEIEMLD</sequence>
<proteinExistence type="inferred from homology"/>
<keyword evidence="7 9" id="KW-0067">ATP-binding</keyword>
<evidence type="ECO:0000256" key="2">
    <source>
        <dbReference type="ARBA" id="ARBA00005673"/>
    </source>
</evidence>
<feature type="domain" description="Ubiquitin-activating enzyme SCCH" evidence="15">
    <location>
        <begin position="302"/>
        <end position="392"/>
    </location>
</feature>
<evidence type="ECO:0000256" key="8">
    <source>
        <dbReference type="ARBA" id="ARBA00073512"/>
    </source>
</evidence>
<comment type="subunit">
    <text evidence="9">Heterodimer.</text>
</comment>
<dbReference type="Gene3D" id="3.50.50.80">
    <property type="entry name" value="Ubiquitin-activating enzyme E1, inactive adenylation domain, subdomain 1"/>
    <property type="match status" value="1"/>
</dbReference>
<dbReference type="GO" id="GO:0031510">
    <property type="term" value="C:SUMO activating enzyme complex"/>
    <property type="evidence" value="ECO:0007669"/>
    <property type="project" value="UniProtKB-UniRule"/>
</dbReference>
<evidence type="ECO:0000256" key="13">
    <source>
        <dbReference type="PROSITE-ProRule" id="PRU10132"/>
    </source>
</evidence>
<feature type="active site" description="Glycyl thioester intermediate" evidence="10 13">
    <location>
        <position position="177"/>
    </location>
</feature>
<dbReference type="GO" id="GO:0005524">
    <property type="term" value="F:ATP binding"/>
    <property type="evidence" value="ECO:0007669"/>
    <property type="project" value="UniProtKB-UniRule"/>
</dbReference>
<dbReference type="InterPro" id="IPR030661">
    <property type="entry name" value="Uba2"/>
</dbReference>
<evidence type="ECO:0000256" key="12">
    <source>
        <dbReference type="PIRSR" id="PIRSR039133-3"/>
    </source>
</evidence>
<dbReference type="AlphaFoldDB" id="A0A0F7SG24"/>
<organism evidence="16">
    <name type="scientific">Phaffia rhodozyma</name>
    <name type="common">Yeast</name>
    <name type="synonym">Xanthophyllomyces dendrorhous</name>
    <dbReference type="NCBI Taxonomy" id="264483"/>
    <lineage>
        <taxon>Eukaryota</taxon>
        <taxon>Fungi</taxon>
        <taxon>Dikarya</taxon>
        <taxon>Basidiomycota</taxon>
        <taxon>Agaricomycotina</taxon>
        <taxon>Tremellomycetes</taxon>
        <taxon>Cystofilobasidiales</taxon>
        <taxon>Mrakiaceae</taxon>
        <taxon>Phaffia</taxon>
    </lineage>
</organism>
<dbReference type="InterPro" id="IPR035985">
    <property type="entry name" value="Ubiquitin-activating_enz"/>
</dbReference>
<evidence type="ECO:0000256" key="10">
    <source>
        <dbReference type="PIRSR" id="PIRSR039133-1"/>
    </source>
</evidence>
<dbReference type="EMBL" id="LN483249">
    <property type="protein sequence ID" value="CDZ97771.1"/>
    <property type="molecule type" value="Genomic_DNA"/>
</dbReference>
<dbReference type="FunFam" id="3.50.50.80:FF:000004">
    <property type="entry name" value="Ubiquitin-activating enzyme E1-like"/>
    <property type="match status" value="1"/>
</dbReference>
<evidence type="ECO:0000313" key="16">
    <source>
        <dbReference type="EMBL" id="CDZ97771.1"/>
    </source>
</evidence>
<dbReference type="UniPathway" id="UPA00886"/>
<feature type="binding site" evidence="11">
    <location>
        <begin position="60"/>
        <end position="63"/>
    </location>
    <ligand>
        <name>ATP</name>
        <dbReference type="ChEBI" id="CHEBI:30616"/>
    </ligand>
</feature>
<dbReference type="InterPro" id="IPR000594">
    <property type="entry name" value="ThiF_NAD_FAD-bd"/>
</dbReference>
<evidence type="ECO:0000256" key="7">
    <source>
        <dbReference type="ARBA" id="ARBA00022840"/>
    </source>
</evidence>
<dbReference type="GO" id="GO:0019948">
    <property type="term" value="F:SUMO activating enzyme activity"/>
    <property type="evidence" value="ECO:0007669"/>
    <property type="project" value="UniProtKB-UniRule"/>
</dbReference>
<dbReference type="InterPro" id="IPR033127">
    <property type="entry name" value="UBQ-activ_enz_E1_Cys_AS"/>
</dbReference>
<comment type="pathway">
    <text evidence="1 9">Protein modification; protein sumoylation.</text>
</comment>
<feature type="binding site" evidence="12">
    <location>
        <position position="162"/>
    </location>
    <ligand>
        <name>Zn(2+)</name>
        <dbReference type="ChEBI" id="CHEBI:29105"/>
    </ligand>
</feature>
<dbReference type="PANTHER" id="PTHR10953:SF5">
    <property type="entry name" value="SUMO-ACTIVATING ENZYME SUBUNIT 2"/>
    <property type="match status" value="1"/>
</dbReference>
<evidence type="ECO:0000256" key="11">
    <source>
        <dbReference type="PIRSR" id="PIRSR039133-2"/>
    </source>
</evidence>
<dbReference type="InterPro" id="IPR023318">
    <property type="entry name" value="Ub_act_enz_dom_a_sf"/>
</dbReference>
<reference evidence="16" key="1">
    <citation type="submission" date="2014-08" db="EMBL/GenBank/DDBJ databases">
        <authorList>
            <person name="Sharma Rahul"/>
            <person name="Thines Marco"/>
        </authorList>
    </citation>
    <scope>NUCLEOTIDE SEQUENCE</scope>
</reference>
<dbReference type="GO" id="GO:0046872">
    <property type="term" value="F:metal ion binding"/>
    <property type="evidence" value="ECO:0007669"/>
    <property type="project" value="UniProtKB-KW"/>
</dbReference>
<dbReference type="GO" id="GO:0016925">
    <property type="term" value="P:protein sumoylation"/>
    <property type="evidence" value="ECO:0007669"/>
    <property type="project" value="UniProtKB-UniRule"/>
</dbReference>
<keyword evidence="6 9" id="KW-0862">Zinc</keyword>
<dbReference type="InterPro" id="IPR019572">
    <property type="entry name" value="UBA_E1_SCCH"/>
</dbReference>
<dbReference type="SUPFAM" id="SSF69572">
    <property type="entry name" value="Activating enzymes of the ubiquitin-like proteins"/>
    <property type="match status" value="1"/>
</dbReference>
<dbReference type="GO" id="GO:0005737">
    <property type="term" value="C:cytoplasm"/>
    <property type="evidence" value="ECO:0007669"/>
    <property type="project" value="TreeGrafter"/>
</dbReference>
<dbReference type="Pfam" id="PF00899">
    <property type="entry name" value="ThiF"/>
    <property type="match status" value="1"/>
</dbReference>
<dbReference type="PROSITE" id="PS00865">
    <property type="entry name" value="UBIQUITIN_ACTIVAT_2"/>
    <property type="match status" value="1"/>
</dbReference>
<protein>
    <recommendedName>
        <fullName evidence="8 9">Ubiquitin-activating enzyme E1-like</fullName>
    </recommendedName>
</protein>
<dbReference type="InterPro" id="IPR045886">
    <property type="entry name" value="ThiF/MoeB/HesA"/>
</dbReference>
<feature type="domain" description="THIF-type NAD/FAD binding fold" evidence="14">
    <location>
        <begin position="8"/>
        <end position="455"/>
    </location>
</feature>
<evidence type="ECO:0000259" key="14">
    <source>
        <dbReference type="Pfam" id="PF00899"/>
    </source>
</evidence>
<feature type="binding site" evidence="11">
    <location>
        <begin position="121"/>
        <end position="126"/>
    </location>
    <ligand>
        <name>ATP</name>
        <dbReference type="ChEBI" id="CHEBI:30616"/>
    </ligand>
</feature>
<keyword evidence="3 9" id="KW-0479">Metal-binding</keyword>
<evidence type="ECO:0000256" key="1">
    <source>
        <dbReference type="ARBA" id="ARBA00004718"/>
    </source>
</evidence>
<feature type="binding site" evidence="12">
    <location>
        <position position="456"/>
    </location>
    <ligand>
        <name>Zn(2+)</name>
        <dbReference type="ChEBI" id="CHEBI:29105"/>
    </ligand>
</feature>
<keyword evidence="4 9" id="KW-0547">Nucleotide-binding</keyword>
<evidence type="ECO:0000256" key="4">
    <source>
        <dbReference type="ARBA" id="ARBA00022741"/>
    </source>
</evidence>
<evidence type="ECO:0000256" key="9">
    <source>
        <dbReference type="PIRNR" id="PIRNR039133"/>
    </source>
</evidence>
<feature type="binding site" evidence="11">
    <location>
        <begin position="28"/>
        <end position="33"/>
    </location>
    <ligand>
        <name>ATP</name>
        <dbReference type="ChEBI" id="CHEBI:30616"/>
    </ligand>
</feature>
<dbReference type="FunFam" id="1.10.10.520:FF:000011">
    <property type="entry name" value="Ubiquitin-activating enzyme E1-like"/>
    <property type="match status" value="1"/>
</dbReference>
<evidence type="ECO:0000256" key="6">
    <source>
        <dbReference type="ARBA" id="ARBA00022833"/>
    </source>
</evidence>
<feature type="binding site" evidence="12">
    <location>
        <position position="453"/>
    </location>
    <ligand>
        <name>Zn(2+)</name>
        <dbReference type="ChEBI" id="CHEBI:29105"/>
    </ligand>
</feature>
<dbReference type="InterPro" id="IPR042449">
    <property type="entry name" value="Ub-E1_IAD_1"/>
</dbReference>
<feature type="binding site" evidence="12">
    <location>
        <position position="165"/>
    </location>
    <ligand>
        <name>Zn(2+)</name>
        <dbReference type="ChEBI" id="CHEBI:29105"/>
    </ligand>
</feature>
<dbReference type="Gene3D" id="3.10.290.20">
    <property type="entry name" value="Ubiquitin-like 2 activating enzyme e1b. Chain: B, domain 3"/>
    <property type="match status" value="1"/>
</dbReference>